<evidence type="ECO:0000313" key="3">
    <source>
        <dbReference type="Proteomes" id="UP000318437"/>
    </source>
</evidence>
<dbReference type="Pfam" id="PF07596">
    <property type="entry name" value="SBP_bac_10"/>
    <property type="match status" value="1"/>
</dbReference>
<evidence type="ECO:0000313" key="2">
    <source>
        <dbReference type="EMBL" id="TWU22713.1"/>
    </source>
</evidence>
<dbReference type="AlphaFoldDB" id="A0A5C6CD04"/>
<gene>
    <name evidence="2" type="ORF">Pla144_41740</name>
</gene>
<dbReference type="PROSITE" id="PS00409">
    <property type="entry name" value="PROKAR_NTER_METHYL"/>
    <property type="match status" value="1"/>
</dbReference>
<dbReference type="InterPro" id="IPR027558">
    <property type="entry name" value="Pre_pil_HX9DG_C"/>
</dbReference>
<dbReference type="InterPro" id="IPR011453">
    <property type="entry name" value="DUF1559"/>
</dbReference>
<proteinExistence type="predicted"/>
<dbReference type="Pfam" id="PF07963">
    <property type="entry name" value="N_methyl"/>
    <property type="match status" value="1"/>
</dbReference>
<dbReference type="SUPFAM" id="SSF54523">
    <property type="entry name" value="Pili subunits"/>
    <property type="match status" value="1"/>
</dbReference>
<dbReference type="NCBIfam" id="TIGR02532">
    <property type="entry name" value="IV_pilin_GFxxxE"/>
    <property type="match status" value="1"/>
</dbReference>
<dbReference type="InterPro" id="IPR012902">
    <property type="entry name" value="N_methyl_site"/>
</dbReference>
<organism evidence="2 3">
    <name type="scientific">Bythopirellula polymerisocia</name>
    <dbReference type="NCBI Taxonomy" id="2528003"/>
    <lineage>
        <taxon>Bacteria</taxon>
        <taxon>Pseudomonadati</taxon>
        <taxon>Planctomycetota</taxon>
        <taxon>Planctomycetia</taxon>
        <taxon>Pirellulales</taxon>
        <taxon>Lacipirellulaceae</taxon>
        <taxon>Bythopirellula</taxon>
    </lineage>
</organism>
<accession>A0A5C6CD04</accession>
<dbReference type="OrthoDB" id="255848at2"/>
<protein>
    <submittedName>
        <fullName evidence="2">Putative major pilin subunit</fullName>
    </submittedName>
</protein>
<keyword evidence="3" id="KW-1185">Reference proteome</keyword>
<dbReference type="InterPro" id="IPR045584">
    <property type="entry name" value="Pilin-like"/>
</dbReference>
<reference evidence="2 3" key="1">
    <citation type="submission" date="2019-02" db="EMBL/GenBank/DDBJ databases">
        <title>Deep-cultivation of Planctomycetes and their phenomic and genomic characterization uncovers novel biology.</title>
        <authorList>
            <person name="Wiegand S."/>
            <person name="Jogler M."/>
            <person name="Boedeker C."/>
            <person name="Pinto D."/>
            <person name="Vollmers J."/>
            <person name="Rivas-Marin E."/>
            <person name="Kohn T."/>
            <person name="Peeters S.H."/>
            <person name="Heuer A."/>
            <person name="Rast P."/>
            <person name="Oberbeckmann S."/>
            <person name="Bunk B."/>
            <person name="Jeske O."/>
            <person name="Meyerdierks A."/>
            <person name="Storesund J.E."/>
            <person name="Kallscheuer N."/>
            <person name="Luecker S."/>
            <person name="Lage O.M."/>
            <person name="Pohl T."/>
            <person name="Merkel B.J."/>
            <person name="Hornburger P."/>
            <person name="Mueller R.-W."/>
            <person name="Bruemmer F."/>
            <person name="Labrenz M."/>
            <person name="Spormann A.M."/>
            <person name="Op Den Camp H."/>
            <person name="Overmann J."/>
            <person name="Amann R."/>
            <person name="Jetten M.S.M."/>
            <person name="Mascher T."/>
            <person name="Medema M.H."/>
            <person name="Devos D.P."/>
            <person name="Kaster A.-K."/>
            <person name="Ovreas L."/>
            <person name="Rohde M."/>
            <person name="Galperin M.Y."/>
            <person name="Jogler C."/>
        </authorList>
    </citation>
    <scope>NUCLEOTIDE SEQUENCE [LARGE SCALE GENOMIC DNA]</scope>
    <source>
        <strain evidence="2 3">Pla144</strain>
    </source>
</reference>
<dbReference type="PANTHER" id="PTHR30093:SF2">
    <property type="entry name" value="TYPE II SECRETION SYSTEM PROTEIN H"/>
    <property type="match status" value="1"/>
</dbReference>
<evidence type="ECO:0000259" key="1">
    <source>
        <dbReference type="Pfam" id="PF07596"/>
    </source>
</evidence>
<sequence length="338" mass="36941">MSFPNNRSRCTSRGFTLVELLVVIAIIGVLVALLLPAVQAAREAARRMQCQNNLKQIGLAMLNYENTNGELPPGCRAVADDENRWNVREGWGAVILPYMELQTLADQFDWTKSYKAAVNTRAADTFVSSYLCPTDTFTDELIEPQGEADRFAPSSYKAVSGVIDLTRSSGTPAYWDRRYAQDSPAALNDHSLLRGPLTATGPNYILQPTKLKQITDGTSQTALAGEYHTTTLADARKSVWGSGWRYFSKGHFIRGSLFRIPDLEQCISLASQVYGSEGQFFCFRTFASMHSGGVMNFALCDGSVTTISEDVDDEVYLAYGTIGGGLDNGPSTAPAPPR</sequence>
<comment type="caution">
    <text evidence="2">The sequence shown here is derived from an EMBL/GenBank/DDBJ whole genome shotgun (WGS) entry which is preliminary data.</text>
</comment>
<dbReference type="NCBIfam" id="TIGR04294">
    <property type="entry name" value="pre_pil_HX9DG"/>
    <property type="match status" value="1"/>
</dbReference>
<dbReference type="Gene3D" id="3.30.700.10">
    <property type="entry name" value="Glycoprotein, Type 4 Pilin"/>
    <property type="match status" value="1"/>
</dbReference>
<feature type="domain" description="DUF1559" evidence="1">
    <location>
        <begin position="39"/>
        <end position="314"/>
    </location>
</feature>
<dbReference type="EMBL" id="SJPS01000007">
    <property type="protein sequence ID" value="TWU22713.1"/>
    <property type="molecule type" value="Genomic_DNA"/>
</dbReference>
<dbReference type="Proteomes" id="UP000318437">
    <property type="component" value="Unassembled WGS sequence"/>
</dbReference>
<name>A0A5C6CD04_9BACT</name>
<dbReference type="RefSeq" id="WP_146452465.1">
    <property type="nucleotide sequence ID" value="NZ_SJPS01000007.1"/>
</dbReference>
<dbReference type="PANTHER" id="PTHR30093">
    <property type="entry name" value="GENERAL SECRETION PATHWAY PROTEIN G"/>
    <property type="match status" value="1"/>
</dbReference>